<keyword evidence="2" id="KW-1003">Cell membrane</keyword>
<evidence type="ECO:0000256" key="3">
    <source>
        <dbReference type="ARBA" id="ARBA00022692"/>
    </source>
</evidence>
<dbReference type="GO" id="GO:0005886">
    <property type="term" value="C:plasma membrane"/>
    <property type="evidence" value="ECO:0007669"/>
    <property type="project" value="UniProtKB-SubCell"/>
</dbReference>
<dbReference type="EMBL" id="WJPO01000030">
    <property type="protein sequence ID" value="MRH22422.1"/>
    <property type="molecule type" value="Genomic_DNA"/>
</dbReference>
<evidence type="ECO:0000313" key="9">
    <source>
        <dbReference type="Proteomes" id="UP000466730"/>
    </source>
</evidence>
<dbReference type="RefSeq" id="WP_153749702.1">
    <property type="nucleotide sequence ID" value="NZ_BAAADI010000017.1"/>
</dbReference>
<feature type="region of interest" description="Disordered" evidence="6">
    <location>
        <begin position="1"/>
        <end position="21"/>
    </location>
</feature>
<feature type="transmembrane region" description="Helical" evidence="7">
    <location>
        <begin position="262"/>
        <end position="282"/>
    </location>
</feature>
<keyword evidence="5 7" id="KW-0472">Membrane</keyword>
<dbReference type="InterPro" id="IPR001851">
    <property type="entry name" value="ABC_transp_permease"/>
</dbReference>
<feature type="transmembrane region" description="Helical" evidence="7">
    <location>
        <begin position="342"/>
        <end position="363"/>
    </location>
</feature>
<reference evidence="8 9" key="1">
    <citation type="submission" date="2019-11" db="EMBL/GenBank/DDBJ databases">
        <title>Draft Whole-Genome sequence of the marine photosynthetic bacterium Rhodovulum strictum DSM 11289.</title>
        <authorList>
            <person name="Kyndt J.A."/>
            <person name="Meyer T.E."/>
        </authorList>
    </citation>
    <scope>NUCLEOTIDE SEQUENCE [LARGE SCALE GENOMIC DNA]</scope>
    <source>
        <strain evidence="8 9">DSM 11289</strain>
    </source>
</reference>
<dbReference type="CDD" id="cd06579">
    <property type="entry name" value="TM_PBP1_transp_AraH_like"/>
    <property type="match status" value="1"/>
</dbReference>
<feature type="compositionally biased region" description="Pro residues" evidence="6">
    <location>
        <begin position="1"/>
        <end position="12"/>
    </location>
</feature>
<gene>
    <name evidence="8" type="ORF">GH815_15685</name>
</gene>
<keyword evidence="3 7" id="KW-0812">Transmembrane</keyword>
<evidence type="ECO:0000256" key="2">
    <source>
        <dbReference type="ARBA" id="ARBA00022475"/>
    </source>
</evidence>
<proteinExistence type="predicted"/>
<dbReference type="PANTHER" id="PTHR32196">
    <property type="entry name" value="ABC TRANSPORTER PERMEASE PROTEIN YPHD-RELATED-RELATED"/>
    <property type="match status" value="1"/>
</dbReference>
<keyword evidence="4 7" id="KW-1133">Transmembrane helix</keyword>
<dbReference type="Proteomes" id="UP000466730">
    <property type="component" value="Unassembled WGS sequence"/>
</dbReference>
<feature type="transmembrane region" description="Helical" evidence="7">
    <location>
        <begin position="303"/>
        <end position="330"/>
    </location>
</feature>
<feature type="transmembrane region" description="Helical" evidence="7">
    <location>
        <begin position="86"/>
        <end position="106"/>
    </location>
</feature>
<dbReference type="OrthoDB" id="5422926at2"/>
<feature type="transmembrane region" description="Helical" evidence="7">
    <location>
        <begin position="210"/>
        <end position="233"/>
    </location>
</feature>
<feature type="transmembrane region" description="Helical" evidence="7">
    <location>
        <begin position="137"/>
        <end position="157"/>
    </location>
</feature>
<protein>
    <submittedName>
        <fullName evidence="8">ABC transporter permease</fullName>
    </submittedName>
</protein>
<name>A0A844BN68_9RHOB</name>
<sequence>MTTTPPPPPRPGPVSGRGPSDFETGLAASPQGVARFEAPRRTPLAGIQHLLHATPTLVPVIVLALSILVFGLIAGERFFSPFNLSLILQQVSIIGILAAAQSLIVLTAGIDLSVAAIMVLMSVVSGKLAITMGVPAPLALGASFALGTLAGMLNGLMVARLKLPPFIVTLGTWNIFFALNLWFSGAQSIRSQDIDAAAPLLKFFGNSFRVAGANITFGSILMVVIFAVLWYVLNRTAWGRHVYAIGDDKAAAELAGIRTDRVLVQVYALAGFICAIGAWAAIGRVGSISPQSFYEGNLQSITAVVIGGISLFGGRGSIMGALFGALIVGVFQSGLRLAGVDVLWQVFAIGWLIIIAVAIDQWIRKVSA</sequence>
<feature type="transmembrane region" description="Helical" evidence="7">
    <location>
        <begin position="56"/>
        <end position="74"/>
    </location>
</feature>
<comment type="caution">
    <text evidence="8">The sequence shown here is derived from an EMBL/GenBank/DDBJ whole genome shotgun (WGS) entry which is preliminary data.</text>
</comment>
<comment type="subcellular location">
    <subcellularLocation>
        <location evidence="1">Cell membrane</location>
        <topology evidence="1">Multi-pass membrane protein</topology>
    </subcellularLocation>
</comment>
<evidence type="ECO:0000313" key="8">
    <source>
        <dbReference type="EMBL" id="MRH22422.1"/>
    </source>
</evidence>
<dbReference type="AlphaFoldDB" id="A0A844BN68"/>
<dbReference type="GO" id="GO:0022857">
    <property type="term" value="F:transmembrane transporter activity"/>
    <property type="evidence" value="ECO:0007669"/>
    <property type="project" value="InterPro"/>
</dbReference>
<evidence type="ECO:0000256" key="7">
    <source>
        <dbReference type="SAM" id="Phobius"/>
    </source>
</evidence>
<evidence type="ECO:0000256" key="5">
    <source>
        <dbReference type="ARBA" id="ARBA00023136"/>
    </source>
</evidence>
<evidence type="ECO:0000256" key="1">
    <source>
        <dbReference type="ARBA" id="ARBA00004651"/>
    </source>
</evidence>
<evidence type="ECO:0000256" key="6">
    <source>
        <dbReference type="SAM" id="MobiDB-lite"/>
    </source>
</evidence>
<organism evidence="8 9">
    <name type="scientific">Rhodovulum strictum</name>
    <dbReference type="NCBI Taxonomy" id="58314"/>
    <lineage>
        <taxon>Bacteria</taxon>
        <taxon>Pseudomonadati</taxon>
        <taxon>Pseudomonadota</taxon>
        <taxon>Alphaproteobacteria</taxon>
        <taxon>Rhodobacterales</taxon>
        <taxon>Paracoccaceae</taxon>
        <taxon>Rhodovulum</taxon>
    </lineage>
</organism>
<keyword evidence="9" id="KW-1185">Reference proteome</keyword>
<feature type="transmembrane region" description="Helical" evidence="7">
    <location>
        <begin position="163"/>
        <end position="183"/>
    </location>
</feature>
<evidence type="ECO:0000256" key="4">
    <source>
        <dbReference type="ARBA" id="ARBA00022989"/>
    </source>
</evidence>
<accession>A0A844BN68</accession>
<dbReference type="Pfam" id="PF02653">
    <property type="entry name" value="BPD_transp_2"/>
    <property type="match status" value="1"/>
</dbReference>